<proteinExistence type="predicted"/>
<name>A0ABY8APC3_9GAMM</name>
<evidence type="ECO:0000313" key="4">
    <source>
        <dbReference type="Proteomes" id="UP001222087"/>
    </source>
</evidence>
<reference evidence="3 4" key="1">
    <citation type="submission" date="2023-02" db="EMBL/GenBank/DDBJ databases">
        <title>Genome Sequence of L. cardiaca H63T.</title>
        <authorList>
            <person name="Lopez A.E."/>
            <person name="Cianciotto N.P."/>
        </authorList>
    </citation>
    <scope>NUCLEOTIDE SEQUENCE [LARGE SCALE GENOMIC DNA]</scope>
    <source>
        <strain evidence="3 4">H63</strain>
    </source>
</reference>
<dbReference type="Proteomes" id="UP001222087">
    <property type="component" value="Chromosome"/>
</dbReference>
<gene>
    <name evidence="3" type="ORF">PXX05_11655</name>
</gene>
<evidence type="ECO:0000259" key="2">
    <source>
        <dbReference type="Pfam" id="PF16653"/>
    </source>
</evidence>
<protein>
    <submittedName>
        <fullName evidence="3">Saccharopine dehydrogenase NADP-binding domain-containing protein</fullName>
    </submittedName>
</protein>
<keyword evidence="4" id="KW-1185">Reference proteome</keyword>
<evidence type="ECO:0000313" key="3">
    <source>
        <dbReference type="EMBL" id="WED42559.1"/>
    </source>
</evidence>
<dbReference type="EMBL" id="CP119078">
    <property type="protein sequence ID" value="WED42559.1"/>
    <property type="molecule type" value="Genomic_DNA"/>
</dbReference>
<feature type="domain" description="Saccharopine dehydrogenase NADP binding" evidence="1">
    <location>
        <begin position="14"/>
        <end position="147"/>
    </location>
</feature>
<dbReference type="RefSeq" id="WP_275088381.1">
    <property type="nucleotide sequence ID" value="NZ_CP119078.1"/>
</dbReference>
<feature type="domain" description="Saccharopine dehydrogenase-like C-terminal" evidence="2">
    <location>
        <begin position="155"/>
        <end position="430"/>
    </location>
</feature>
<accession>A0ABY8APC3</accession>
<dbReference type="Pfam" id="PF03435">
    <property type="entry name" value="Sacchrp_dh_NADP"/>
    <property type="match status" value="1"/>
</dbReference>
<dbReference type="InterPro" id="IPR032095">
    <property type="entry name" value="Sacchrp_dh-like_C"/>
</dbReference>
<dbReference type="Pfam" id="PF16653">
    <property type="entry name" value="Sacchrp_dh_C"/>
    <property type="match status" value="1"/>
</dbReference>
<dbReference type="Gene3D" id="3.30.360.30">
    <property type="entry name" value="homospermidine synthase like"/>
    <property type="match status" value="1"/>
</dbReference>
<dbReference type="InterPro" id="IPR023181">
    <property type="entry name" value="Homospermid_syn-like_C"/>
</dbReference>
<sequence>MNNYNKHSFFSKKIVMIGFGSVGQAVLPLLFRHIKLEPSQIIILTKNDNGAEIAQEFNLSLKIATINKENYAHIVGDLLNEGDFLLNLSVDVASVDLIKLCQERGALYLDASTEPWKGGYTDSALSPSLRSNYALRAEVLKLKTKKSPTAVITHGANPGLVSHFVKKALWNMAGDMKLSLQPPENAVEWAALAKLLNIRAIHIAEHDTQVTERVKLPGEFVNTWSVDGFIAEGGQPAELSWGTHERYWPDDAHHHSFGSHSAIYLNRPGASTKVRSWTPDLGSYHGYLITHAESISIGHYLTLNGEDLYRPTVHYAYLPCPDATLSLHEFQGNEWYEQEKKRLLFTEILDGKDELGVLLMGNKKGAYWYGSQLSIHEARKMAPHNNATSLQVAAGILGGILWALQNSEASIVEPEEMDYQMVLGVALPYLGQVVGCYTDWTPLKNRERLFKEKLDLDDPWQFLNIRV</sequence>
<organism evidence="3 4">
    <name type="scientific">Legionella cardiaca</name>
    <dbReference type="NCBI Taxonomy" id="1071983"/>
    <lineage>
        <taxon>Bacteria</taxon>
        <taxon>Pseudomonadati</taxon>
        <taxon>Pseudomonadota</taxon>
        <taxon>Gammaproteobacteria</taxon>
        <taxon>Legionellales</taxon>
        <taxon>Legionellaceae</taxon>
        <taxon>Legionella</taxon>
    </lineage>
</organism>
<evidence type="ECO:0000259" key="1">
    <source>
        <dbReference type="Pfam" id="PF03435"/>
    </source>
</evidence>
<dbReference type="InterPro" id="IPR005097">
    <property type="entry name" value="Sacchrp_dh_NADP-bd"/>
</dbReference>
<dbReference type="Gene3D" id="3.40.50.720">
    <property type="entry name" value="NAD(P)-binding Rossmann-like Domain"/>
    <property type="match status" value="1"/>
</dbReference>